<protein>
    <submittedName>
        <fullName evidence="2">Uncharacterized protein</fullName>
    </submittedName>
</protein>
<sequence>MALQESSLFSLQRVYLLLVVPLLQDPVQLWQGGSKLVTAARYTPASTRQSGSIKGRILKPQARIRRKRLAFFLALSLAVCSSLVAFSGFRAKQTDAARRRKRTT</sequence>
<evidence type="ECO:0000313" key="2">
    <source>
        <dbReference type="EMBL" id="EZF52769.1"/>
    </source>
</evidence>
<keyword evidence="1" id="KW-0472">Membrane</keyword>
<name>A0A022W3A8_TRIRU</name>
<keyword evidence="1" id="KW-0812">Transmembrane</keyword>
<proteinExistence type="predicted"/>
<gene>
    <name evidence="2" type="ORF">H103_04158</name>
</gene>
<reference evidence="2" key="1">
    <citation type="submission" date="2014-02" db="EMBL/GenBank/DDBJ databases">
        <title>The Genome Sequence of Trichophyton rubrum (morphotype fischeri) CBS 288.86.</title>
        <authorList>
            <consortium name="The Broad Institute Genomics Platform"/>
            <person name="Cuomo C.A."/>
            <person name="White T.C."/>
            <person name="Graser Y."/>
            <person name="Martinez-Rossi N."/>
            <person name="Heitman J."/>
            <person name="Young S.K."/>
            <person name="Zeng Q."/>
            <person name="Gargeya S."/>
            <person name="Abouelleil A."/>
            <person name="Alvarado L."/>
            <person name="Chapman S.B."/>
            <person name="Gainer-Dewar J."/>
            <person name="Goldberg J."/>
            <person name="Griggs A."/>
            <person name="Gujja S."/>
            <person name="Hansen M."/>
            <person name="Howarth C."/>
            <person name="Imamovic A."/>
            <person name="Larimer J."/>
            <person name="Martinez D."/>
            <person name="Murphy C."/>
            <person name="Pearson M.D."/>
            <person name="Persinoti G."/>
            <person name="Poon T."/>
            <person name="Priest M."/>
            <person name="Roberts A.D."/>
            <person name="Saif S."/>
            <person name="Shea T.D."/>
            <person name="Sykes S.N."/>
            <person name="Wortman J."/>
            <person name="Nusbaum C."/>
            <person name="Birren B."/>
        </authorList>
    </citation>
    <scope>NUCLEOTIDE SEQUENCE [LARGE SCALE GENOMIC DNA]</scope>
    <source>
        <strain evidence="2">CBS 288.86</strain>
    </source>
</reference>
<dbReference type="AlphaFoldDB" id="A0A022W3A8"/>
<accession>A0A022W3A8</accession>
<keyword evidence="1" id="KW-1133">Transmembrane helix</keyword>
<dbReference type="EMBL" id="KK207841">
    <property type="protein sequence ID" value="EZF52769.1"/>
    <property type="molecule type" value="Genomic_DNA"/>
</dbReference>
<organism evidence="2">
    <name type="scientific">Trichophyton rubrum CBS 288.86</name>
    <dbReference type="NCBI Taxonomy" id="1215330"/>
    <lineage>
        <taxon>Eukaryota</taxon>
        <taxon>Fungi</taxon>
        <taxon>Dikarya</taxon>
        <taxon>Ascomycota</taxon>
        <taxon>Pezizomycotina</taxon>
        <taxon>Eurotiomycetes</taxon>
        <taxon>Eurotiomycetidae</taxon>
        <taxon>Onygenales</taxon>
        <taxon>Arthrodermataceae</taxon>
        <taxon>Trichophyton</taxon>
    </lineage>
</organism>
<feature type="transmembrane region" description="Helical" evidence="1">
    <location>
        <begin position="69"/>
        <end position="89"/>
    </location>
</feature>
<evidence type="ECO:0000256" key="1">
    <source>
        <dbReference type="SAM" id="Phobius"/>
    </source>
</evidence>
<dbReference type="Proteomes" id="UP000023758">
    <property type="component" value="Unassembled WGS sequence"/>
</dbReference>
<dbReference type="HOGENOM" id="CLU_2251975_0_0_1"/>